<proteinExistence type="predicted"/>
<sequence length="642" mass="70537">TTVTPVRGLYVCGYSTGSFNNAYHRNIHATSPTTWEVAGTDFAMGVGDVIYLSDMIQWTDKIIAQTKGNVITSSNDGENWVIDQATDNDPIYRARNFVNFIGVAIPPWGEGTAVYFLDSGKFYVLDFGGKTAYEIKDVGEQNFLLNGTSWNGNIFLTDGVNVWEYAPGLRETIRHLGPFGKDGAPKTWLDGAYVITQFLPGTSHLFALARSLSGNECRLLVYQGTGWSWFGEVIPQMPYCATVERLPMNISLNKATRYIDIFAFDAQNSGVGAAVHSLKLPGEGDIPFVRAEGDTALAAVDIAARTFFENGPLAFETGWYDGGFSDIEGVLHKLKFDGFHMSQDNTVKVEYRLDNNENAEYTLLGTFVQNQAQLWFDDSDHLGRPFTTVQFRFTLNRKTVPNGDLDSTTINEAGGAPFSAGDTTLTVASTSGMAVGEIIIIESEQLLITAIGGADLTVVRGYNGSTDVDHAHATAVENYGENPTAAQVQSDTSIADLMSRSPEIKTMVLVFEKIPQLRTAWSARIDFSRMKEEKMMVDDRDLTVYGYWQFLKKLRNKKPLIRCSSPPSRRKSTCVSPTCPAPSMIFVSLSRVKASSTCNCLSRFRKTSHASCPRTSTTTTGTGCTPPFPGLRGRRPKAHTLC</sequence>
<comment type="caution">
    <text evidence="1">The sequence shown here is derived from an EMBL/GenBank/DDBJ whole genome shotgun (WGS) entry which is preliminary data.</text>
</comment>
<dbReference type="AlphaFoldDB" id="A0A0F9DTV9"/>
<accession>A0A0F9DTV9</accession>
<organism evidence="1">
    <name type="scientific">marine sediment metagenome</name>
    <dbReference type="NCBI Taxonomy" id="412755"/>
    <lineage>
        <taxon>unclassified sequences</taxon>
        <taxon>metagenomes</taxon>
        <taxon>ecological metagenomes</taxon>
    </lineage>
</organism>
<name>A0A0F9DTV9_9ZZZZ</name>
<protein>
    <submittedName>
        <fullName evidence="1">Uncharacterized protein</fullName>
    </submittedName>
</protein>
<gene>
    <name evidence="1" type="ORF">LCGC14_2157570</name>
</gene>
<evidence type="ECO:0000313" key="1">
    <source>
        <dbReference type="EMBL" id="KKL65179.1"/>
    </source>
</evidence>
<reference evidence="1" key="1">
    <citation type="journal article" date="2015" name="Nature">
        <title>Complex archaea that bridge the gap between prokaryotes and eukaryotes.</title>
        <authorList>
            <person name="Spang A."/>
            <person name="Saw J.H."/>
            <person name="Jorgensen S.L."/>
            <person name="Zaremba-Niedzwiedzka K."/>
            <person name="Martijn J."/>
            <person name="Lind A.E."/>
            <person name="van Eijk R."/>
            <person name="Schleper C."/>
            <person name="Guy L."/>
            <person name="Ettema T.J."/>
        </authorList>
    </citation>
    <scope>NUCLEOTIDE SEQUENCE</scope>
</reference>
<feature type="non-terminal residue" evidence="1">
    <location>
        <position position="1"/>
    </location>
</feature>
<dbReference type="EMBL" id="LAZR01027617">
    <property type="protein sequence ID" value="KKL65179.1"/>
    <property type="molecule type" value="Genomic_DNA"/>
</dbReference>